<dbReference type="RefSeq" id="WP_151168192.1">
    <property type="nucleotide sequence ID" value="NZ_WACR01000006.1"/>
</dbReference>
<keyword evidence="5 9" id="KW-0436">Ligase</keyword>
<comment type="caution">
    <text evidence="13">The sequence shown here is derived from an EMBL/GenBank/DDBJ whole genome shotgun (WGS) entry which is preliminary data.</text>
</comment>
<dbReference type="InterPro" id="IPR006405">
    <property type="entry name" value="Nic_PRibTrfase_pncB"/>
</dbReference>
<keyword evidence="6 9" id="KW-0662">Pyridine nucleotide biosynthesis</keyword>
<keyword evidence="7 9" id="KW-0808">Transferase</keyword>
<dbReference type="NCBIfam" id="TIGR01513">
    <property type="entry name" value="NAPRTase_put"/>
    <property type="match status" value="1"/>
</dbReference>
<dbReference type="AlphaFoldDB" id="A0A6N6M447"/>
<dbReference type="Pfam" id="PF04095">
    <property type="entry name" value="NAPRTase"/>
    <property type="match status" value="1"/>
</dbReference>
<evidence type="ECO:0000256" key="9">
    <source>
        <dbReference type="RuleBase" id="RU365100"/>
    </source>
</evidence>
<accession>A0A6N6M447</accession>
<dbReference type="GO" id="GO:0005829">
    <property type="term" value="C:cytosol"/>
    <property type="evidence" value="ECO:0007669"/>
    <property type="project" value="TreeGrafter"/>
</dbReference>
<organism evidence="13 14">
    <name type="scientific">Salibacter halophilus</name>
    <dbReference type="NCBI Taxonomy" id="1803916"/>
    <lineage>
        <taxon>Bacteria</taxon>
        <taxon>Pseudomonadati</taxon>
        <taxon>Bacteroidota</taxon>
        <taxon>Flavobacteriia</taxon>
        <taxon>Flavobacteriales</taxon>
        <taxon>Salibacteraceae</taxon>
        <taxon>Salibacter</taxon>
    </lineage>
</organism>
<dbReference type="SUPFAM" id="SSF54675">
    <property type="entry name" value="Nicotinate/Quinolinate PRTase N-terminal domain-like"/>
    <property type="match status" value="1"/>
</dbReference>
<dbReference type="CDD" id="cd01570">
    <property type="entry name" value="NAPRTase_A"/>
    <property type="match status" value="1"/>
</dbReference>
<evidence type="ECO:0000256" key="1">
    <source>
        <dbReference type="ARBA" id="ARBA00004952"/>
    </source>
</evidence>
<evidence type="ECO:0000259" key="10">
    <source>
        <dbReference type="Pfam" id="PF04095"/>
    </source>
</evidence>
<comment type="catalytic activity">
    <reaction evidence="8 9">
        <text>5-phospho-alpha-D-ribose 1-diphosphate + nicotinate + ATP + H2O = nicotinate beta-D-ribonucleotide + ADP + phosphate + diphosphate</text>
        <dbReference type="Rhea" id="RHEA:36163"/>
        <dbReference type="ChEBI" id="CHEBI:15377"/>
        <dbReference type="ChEBI" id="CHEBI:30616"/>
        <dbReference type="ChEBI" id="CHEBI:32544"/>
        <dbReference type="ChEBI" id="CHEBI:33019"/>
        <dbReference type="ChEBI" id="CHEBI:43474"/>
        <dbReference type="ChEBI" id="CHEBI:57502"/>
        <dbReference type="ChEBI" id="CHEBI:58017"/>
        <dbReference type="ChEBI" id="CHEBI:456216"/>
        <dbReference type="EC" id="6.3.4.21"/>
    </reaction>
</comment>
<dbReference type="UniPathway" id="UPA00253">
    <property type="reaction ID" value="UER00457"/>
</dbReference>
<evidence type="ECO:0000256" key="2">
    <source>
        <dbReference type="ARBA" id="ARBA00010897"/>
    </source>
</evidence>
<evidence type="ECO:0000256" key="6">
    <source>
        <dbReference type="ARBA" id="ARBA00022642"/>
    </source>
</evidence>
<dbReference type="FunFam" id="3.20.20.70:FF:000076">
    <property type="entry name" value="Nicotinate phosphoribosyltransferase"/>
    <property type="match status" value="1"/>
</dbReference>
<dbReference type="Proteomes" id="UP000435357">
    <property type="component" value="Unassembled WGS sequence"/>
</dbReference>
<evidence type="ECO:0000256" key="4">
    <source>
        <dbReference type="ARBA" id="ARBA00022553"/>
    </source>
</evidence>
<dbReference type="InterPro" id="IPR041525">
    <property type="entry name" value="N/Namide_PRibTrfase"/>
</dbReference>
<dbReference type="PANTHER" id="PTHR11098:SF1">
    <property type="entry name" value="NICOTINATE PHOSPHORIBOSYLTRANSFERASE"/>
    <property type="match status" value="1"/>
</dbReference>
<dbReference type="GO" id="GO:0004516">
    <property type="term" value="F:nicotinate phosphoribosyltransferase activity"/>
    <property type="evidence" value="ECO:0007669"/>
    <property type="project" value="UniProtKB-UniRule"/>
</dbReference>
<comment type="pathway">
    <text evidence="1 9">Cofactor biosynthesis; NAD(+) biosynthesis; nicotinate D-ribonucleotide from nicotinate: step 1/1.</text>
</comment>
<evidence type="ECO:0000313" key="14">
    <source>
        <dbReference type="Proteomes" id="UP000435357"/>
    </source>
</evidence>
<name>A0A6N6M447_9FLAO</name>
<evidence type="ECO:0000256" key="7">
    <source>
        <dbReference type="ARBA" id="ARBA00022679"/>
    </source>
</evidence>
<evidence type="ECO:0000256" key="3">
    <source>
        <dbReference type="ARBA" id="ARBA00013236"/>
    </source>
</evidence>
<evidence type="ECO:0000259" key="11">
    <source>
        <dbReference type="Pfam" id="PF17767"/>
    </source>
</evidence>
<dbReference type="PIRSF" id="PIRSF000484">
    <property type="entry name" value="NAPRT"/>
    <property type="match status" value="1"/>
</dbReference>
<evidence type="ECO:0000259" key="12">
    <source>
        <dbReference type="Pfam" id="PF17956"/>
    </source>
</evidence>
<dbReference type="Gene3D" id="3.20.140.10">
    <property type="entry name" value="nicotinate phosphoribosyltransferase"/>
    <property type="match status" value="1"/>
</dbReference>
<dbReference type="InterPro" id="IPR041619">
    <property type="entry name" value="NAPRTase_C"/>
</dbReference>
<dbReference type="PANTHER" id="PTHR11098">
    <property type="entry name" value="NICOTINATE PHOSPHORIBOSYLTRANSFERASE"/>
    <property type="match status" value="1"/>
</dbReference>
<proteinExistence type="inferred from homology"/>
<comment type="similarity">
    <text evidence="2 9">Belongs to the NAPRTase family.</text>
</comment>
<comment type="function">
    <text evidence="9">Catalyzes the first step in the biosynthesis of NAD from nicotinic acid, the ATP-dependent synthesis of beta-nicotinate D-ribonucleotide from nicotinate and 5-phospho-D-ribose 1-phosphate.</text>
</comment>
<keyword evidence="14" id="KW-1185">Reference proteome</keyword>
<dbReference type="SUPFAM" id="SSF51690">
    <property type="entry name" value="Nicotinate/Quinolinate PRTase C-terminal domain-like"/>
    <property type="match status" value="1"/>
</dbReference>
<dbReference type="Pfam" id="PF17767">
    <property type="entry name" value="NAPRTase_N"/>
    <property type="match status" value="1"/>
</dbReference>
<feature type="domain" description="Nicotinate phosphoribosyltransferase C-terminal" evidence="12">
    <location>
        <begin position="358"/>
        <end position="459"/>
    </location>
</feature>
<gene>
    <name evidence="13" type="ORF">F3059_08480</name>
</gene>
<protein>
    <recommendedName>
        <fullName evidence="3 9">Nicotinate phosphoribosyltransferase</fullName>
        <ecNumber evidence="3 9">6.3.4.21</ecNumber>
    </recommendedName>
</protein>
<evidence type="ECO:0000313" key="13">
    <source>
        <dbReference type="EMBL" id="KAB1064060.1"/>
    </source>
</evidence>
<keyword evidence="4" id="KW-0597">Phosphoprotein</keyword>
<dbReference type="EMBL" id="WACR01000006">
    <property type="protein sequence ID" value="KAB1064060.1"/>
    <property type="molecule type" value="Genomic_DNA"/>
</dbReference>
<dbReference type="Pfam" id="PF17956">
    <property type="entry name" value="NAPRTase_C"/>
    <property type="match status" value="1"/>
</dbReference>
<dbReference type="GO" id="GO:0047280">
    <property type="term" value="F:nicotinamide phosphoribosyltransferase activity"/>
    <property type="evidence" value="ECO:0007669"/>
    <property type="project" value="UniProtKB-ARBA"/>
</dbReference>
<evidence type="ECO:0000256" key="8">
    <source>
        <dbReference type="ARBA" id="ARBA00048668"/>
    </source>
</evidence>
<reference evidence="13 14" key="1">
    <citation type="submission" date="2019-09" db="EMBL/GenBank/DDBJ databases">
        <title>Genomes of Cryomorphaceae.</title>
        <authorList>
            <person name="Bowman J.P."/>
        </authorList>
    </citation>
    <scope>NUCLEOTIDE SEQUENCE [LARGE SCALE GENOMIC DNA]</scope>
    <source>
        <strain evidence="13 14">KCTC 52047</strain>
    </source>
</reference>
<dbReference type="InterPro" id="IPR007229">
    <property type="entry name" value="Nic_PRibTrfase-Fam"/>
</dbReference>
<dbReference type="InterPro" id="IPR013785">
    <property type="entry name" value="Aldolase_TIM"/>
</dbReference>
<dbReference type="NCBIfam" id="NF006695">
    <property type="entry name" value="PRK09243.1-2"/>
    <property type="match status" value="1"/>
</dbReference>
<dbReference type="Gene3D" id="3.20.20.70">
    <property type="entry name" value="Aldolase class I"/>
    <property type="match status" value="1"/>
</dbReference>
<keyword evidence="13" id="KW-0328">Glycosyltransferase</keyword>
<dbReference type="GO" id="GO:0034355">
    <property type="term" value="P:NAD+ biosynthetic process via the salvage pathway"/>
    <property type="evidence" value="ECO:0007669"/>
    <property type="project" value="TreeGrafter"/>
</dbReference>
<feature type="domain" description="Nicotinate phosphoribosyltransferase N-terminal" evidence="11">
    <location>
        <begin position="12"/>
        <end position="135"/>
    </location>
</feature>
<dbReference type="InterPro" id="IPR036068">
    <property type="entry name" value="Nicotinate_pribotase-like_C"/>
</dbReference>
<comment type="PTM">
    <text evidence="9">Transiently phosphorylated on a His residue during the reaction cycle. Phosphorylation strongly increases the affinity for substrates and increases the rate of nicotinate D-ribonucleotide production. Dephosphorylation regenerates the low-affinity form of the enzyme, leading to product release.</text>
</comment>
<sequence length="473" mass="53530">MNTSQLKSFSGLYTDFYQLTMAQVYFKKQKHLATATFDYFFRKNPFESGFTVFCGLEDLIDEIENFQFDESAIEFLQNHGFEEDFLSFLRKFEFTGSIYSMQEGEIVFPNEPVLRVEANLIEAQLIETLLLNILNYESLIATKTARVVLAAKGRAVSDFGMRRAQGLGSIHGSRAAIIGGASSTSNVYSGKLFNLPVAGTMAHSFIQSYEDEHEAFKAYSDVFPENSIMLIDTYDSLKSGIQNAIKVAREMQLRGQHLVGIRLDSGDLAYLSKKVRKMLDDADLKNVKIVVSNQLDEHLIKSLLDQGAPIDMFGVGTNLITGKPNAALDGVYKLSSVDGQNRMKLSDNAEKLTLPGAKHVMRLYSEDNLFYGDVVLKTEEPAAFKVVHPSDPSKHFDAGNFRQEHLFQLVVKNGSRTAEKKSVREIKQTVQYRLEQLPDEHKRFENPHVYKVGLSEKLKRERDQLKSRYESQF</sequence>
<evidence type="ECO:0000256" key="5">
    <source>
        <dbReference type="ARBA" id="ARBA00022598"/>
    </source>
</evidence>
<dbReference type="OrthoDB" id="9770610at2"/>
<feature type="domain" description="Nicotinate/nicotinamide phosphoribosyltransferase" evidence="10">
    <location>
        <begin position="156"/>
        <end position="353"/>
    </location>
</feature>
<dbReference type="EC" id="6.3.4.21" evidence="3 9"/>
<dbReference type="NCBIfam" id="NF009131">
    <property type="entry name" value="PRK12484.1"/>
    <property type="match status" value="1"/>
</dbReference>
<dbReference type="InterPro" id="IPR040727">
    <property type="entry name" value="NAPRTase_N"/>
</dbReference>